<evidence type="ECO:0000256" key="1">
    <source>
        <dbReference type="ARBA" id="ARBA00004123"/>
    </source>
</evidence>
<keyword evidence="9 13" id="KW-0243">Dynein</keyword>
<evidence type="ECO:0000256" key="8">
    <source>
        <dbReference type="ARBA" id="ARBA00022927"/>
    </source>
</evidence>
<evidence type="ECO:0000256" key="2">
    <source>
        <dbReference type="ARBA" id="ARBA00004245"/>
    </source>
</evidence>
<dbReference type="GO" id="GO:0045505">
    <property type="term" value="F:dynein intermediate chain binding"/>
    <property type="evidence" value="ECO:0007669"/>
    <property type="project" value="TreeGrafter"/>
</dbReference>
<keyword evidence="12" id="KW-0539">Nucleus</keyword>
<dbReference type="SMART" id="SM01375">
    <property type="entry name" value="Dynein_light"/>
    <property type="match status" value="1"/>
</dbReference>
<dbReference type="InterPro" id="IPR037177">
    <property type="entry name" value="DLC_sf"/>
</dbReference>
<comment type="similarity">
    <text evidence="3 13">Belongs to the dynein light chain family.</text>
</comment>
<evidence type="ECO:0000256" key="7">
    <source>
        <dbReference type="ARBA" id="ARBA00022816"/>
    </source>
</evidence>
<reference evidence="14" key="1">
    <citation type="submission" date="2019-07" db="EMBL/GenBank/DDBJ databases">
        <title>Annotation for the trematode Paragonimus miyazaki's.</title>
        <authorList>
            <person name="Choi Y.-J."/>
        </authorList>
    </citation>
    <scope>NUCLEOTIDE SEQUENCE</scope>
    <source>
        <strain evidence="14">Japan</strain>
    </source>
</reference>
<dbReference type="Gene3D" id="3.30.740.10">
    <property type="entry name" value="Protein Inhibitor Of Neuronal Nitric Oxide Synthase"/>
    <property type="match status" value="1"/>
</dbReference>
<evidence type="ECO:0000256" key="6">
    <source>
        <dbReference type="ARBA" id="ARBA00022701"/>
    </source>
</evidence>
<comment type="subcellular location">
    <subcellularLocation>
        <location evidence="2 13">Cytoplasm</location>
        <location evidence="2 13">Cytoskeleton</location>
    </subcellularLocation>
    <subcellularLocation>
        <location evidence="1">Nucleus</location>
    </subcellularLocation>
</comment>
<evidence type="ECO:0000256" key="12">
    <source>
        <dbReference type="ARBA" id="ARBA00023242"/>
    </source>
</evidence>
<dbReference type="FunFam" id="3.30.740.10:FF:000005">
    <property type="entry name" value="Dynein light chain"/>
    <property type="match status" value="1"/>
</dbReference>
<comment type="caution">
    <text evidence="14">The sequence shown here is derived from an EMBL/GenBank/DDBJ whole genome shotgun (WGS) entry which is preliminary data.</text>
</comment>
<dbReference type="PROSITE" id="PS01239">
    <property type="entry name" value="DYNEIN_LIGHT_1"/>
    <property type="match status" value="1"/>
</dbReference>
<dbReference type="PANTHER" id="PTHR11886">
    <property type="entry name" value="DYNEIN LIGHT CHAIN"/>
    <property type="match status" value="1"/>
</dbReference>
<dbReference type="Proteomes" id="UP000822476">
    <property type="component" value="Unassembled WGS sequence"/>
</dbReference>
<proteinExistence type="inferred from homology"/>
<dbReference type="EMBL" id="JTDE01000815">
    <property type="protein sequence ID" value="KAF7260288.1"/>
    <property type="molecule type" value="Genomic_DNA"/>
</dbReference>
<dbReference type="Pfam" id="PF01221">
    <property type="entry name" value="Dynein_light"/>
    <property type="match status" value="1"/>
</dbReference>
<evidence type="ECO:0000256" key="11">
    <source>
        <dbReference type="ARBA" id="ARBA00023212"/>
    </source>
</evidence>
<keyword evidence="7" id="KW-0509">mRNA transport</keyword>
<evidence type="ECO:0000256" key="3">
    <source>
        <dbReference type="ARBA" id="ARBA00010156"/>
    </source>
</evidence>
<dbReference type="OrthoDB" id="10033309at2759"/>
<dbReference type="AlphaFoldDB" id="A0A8S9Z912"/>
<keyword evidence="6 13" id="KW-0493">Microtubule</keyword>
<keyword evidence="10 13" id="KW-0505">Motor protein</keyword>
<dbReference type="GO" id="GO:0005634">
    <property type="term" value="C:nucleus"/>
    <property type="evidence" value="ECO:0007669"/>
    <property type="project" value="UniProtKB-SubCell"/>
</dbReference>
<evidence type="ECO:0000313" key="14">
    <source>
        <dbReference type="EMBL" id="KAF7260288.1"/>
    </source>
</evidence>
<organism evidence="14 15">
    <name type="scientific">Paragonimus skrjabini miyazakii</name>
    <dbReference type="NCBI Taxonomy" id="59628"/>
    <lineage>
        <taxon>Eukaryota</taxon>
        <taxon>Metazoa</taxon>
        <taxon>Spiralia</taxon>
        <taxon>Lophotrochozoa</taxon>
        <taxon>Platyhelminthes</taxon>
        <taxon>Trematoda</taxon>
        <taxon>Digenea</taxon>
        <taxon>Plagiorchiida</taxon>
        <taxon>Troglotremata</taxon>
        <taxon>Troglotrematidae</taxon>
        <taxon>Paragonimus</taxon>
    </lineage>
</organism>
<keyword evidence="5 13" id="KW-0963">Cytoplasm</keyword>
<evidence type="ECO:0000256" key="4">
    <source>
        <dbReference type="ARBA" id="ARBA00022448"/>
    </source>
</evidence>
<name>A0A8S9Z912_9TREM</name>
<keyword evidence="15" id="KW-1185">Reference proteome</keyword>
<evidence type="ECO:0000256" key="10">
    <source>
        <dbReference type="ARBA" id="ARBA00023175"/>
    </source>
</evidence>
<evidence type="ECO:0000256" key="9">
    <source>
        <dbReference type="ARBA" id="ARBA00023017"/>
    </source>
</evidence>
<gene>
    <name evidence="14" type="ORF">EG68_03176</name>
</gene>
<keyword evidence="8" id="KW-0653">Protein transport</keyword>
<protein>
    <recommendedName>
        <fullName evidence="13">Dynein light chain</fullName>
    </recommendedName>
</protein>
<dbReference type="GO" id="GO:0015031">
    <property type="term" value="P:protein transport"/>
    <property type="evidence" value="ECO:0007669"/>
    <property type="project" value="UniProtKB-KW"/>
</dbReference>
<sequence length="112" mass="12903">MSTELSTLEKGLIVIRHLDLPEEMKMDAIKFSEEALQCKMAPKAMSFHIKQEFERKYGPIWHCVVGKNFASYVTHEAEHFIHFLLDDLGIILYKCGESSVRKAGDQVPEDYI</sequence>
<dbReference type="SUPFAM" id="SSF54648">
    <property type="entry name" value="DLC"/>
    <property type="match status" value="1"/>
</dbReference>
<evidence type="ECO:0000256" key="5">
    <source>
        <dbReference type="ARBA" id="ARBA00022490"/>
    </source>
</evidence>
<dbReference type="InterPro" id="IPR001372">
    <property type="entry name" value="Dynein_light_chain_typ-1/2"/>
</dbReference>
<dbReference type="GO" id="GO:0005874">
    <property type="term" value="C:microtubule"/>
    <property type="evidence" value="ECO:0007669"/>
    <property type="project" value="UniProtKB-KW"/>
</dbReference>
<dbReference type="PANTHER" id="PTHR11886:SF35">
    <property type="entry name" value="DYNEIN LIGHT CHAIN"/>
    <property type="match status" value="1"/>
</dbReference>
<evidence type="ECO:0000256" key="13">
    <source>
        <dbReference type="RuleBase" id="RU365010"/>
    </source>
</evidence>
<dbReference type="InterPro" id="IPR019763">
    <property type="entry name" value="Dynein_light_1/2_CS"/>
</dbReference>
<evidence type="ECO:0000313" key="15">
    <source>
        <dbReference type="Proteomes" id="UP000822476"/>
    </source>
</evidence>
<keyword evidence="11 13" id="KW-0206">Cytoskeleton</keyword>
<dbReference type="GO" id="GO:0007017">
    <property type="term" value="P:microtubule-based process"/>
    <property type="evidence" value="ECO:0007669"/>
    <property type="project" value="InterPro"/>
</dbReference>
<dbReference type="GO" id="GO:0005868">
    <property type="term" value="C:cytoplasmic dynein complex"/>
    <property type="evidence" value="ECO:0007669"/>
    <property type="project" value="TreeGrafter"/>
</dbReference>
<dbReference type="GO" id="GO:0051028">
    <property type="term" value="P:mRNA transport"/>
    <property type="evidence" value="ECO:0007669"/>
    <property type="project" value="UniProtKB-KW"/>
</dbReference>
<keyword evidence="4" id="KW-0813">Transport</keyword>
<accession>A0A8S9Z912</accession>